<dbReference type="AlphaFoldDB" id="A0A2U8QR66"/>
<accession>A0A2U8QR66</accession>
<reference evidence="2 3" key="1">
    <citation type="submission" date="2018-05" db="EMBL/GenBank/DDBJ databases">
        <title>Flavobacterium sp. MEBiC07310.</title>
        <authorList>
            <person name="Baek K."/>
        </authorList>
    </citation>
    <scope>NUCLEOTIDE SEQUENCE [LARGE SCALE GENOMIC DNA]</scope>
    <source>
        <strain evidence="2 3">MEBiC07310</strain>
    </source>
</reference>
<feature type="chain" id="PRO_5016149887" description="Gliding motility lipoprotein GldH" evidence="1">
    <location>
        <begin position="20"/>
        <end position="150"/>
    </location>
</feature>
<protein>
    <recommendedName>
        <fullName evidence="4">Gliding motility lipoprotein GldH</fullName>
    </recommendedName>
</protein>
<evidence type="ECO:0000313" key="2">
    <source>
        <dbReference type="EMBL" id="AWM12617.1"/>
    </source>
</evidence>
<sequence>MRKISVLVLLLLIACNQNIVVDELDKSLTNNRWQQADDKVFEFAIEQEGEYQLELHLAHIYDFQFEQVPVEVYLLKEEQILLGEELVVSFKDDDGKELGECVGDICDLYIPVSSKIKLSEGEYRVVVQNGFKGTYLPNMLGVGIRLKKTP</sequence>
<evidence type="ECO:0000313" key="3">
    <source>
        <dbReference type="Proteomes" id="UP000245429"/>
    </source>
</evidence>
<dbReference type="KEGG" id="fse:DI487_01185"/>
<keyword evidence="1" id="KW-0732">Signal</keyword>
<proteinExistence type="predicted"/>
<dbReference type="RefSeq" id="WP_109568026.1">
    <property type="nucleotide sequence ID" value="NZ_CP029463.1"/>
</dbReference>
<keyword evidence="3" id="KW-1185">Reference proteome</keyword>
<dbReference type="EMBL" id="CP029463">
    <property type="protein sequence ID" value="AWM12617.1"/>
    <property type="molecule type" value="Genomic_DNA"/>
</dbReference>
<dbReference type="Pfam" id="PF14109">
    <property type="entry name" value="GldH_lipo"/>
    <property type="match status" value="1"/>
</dbReference>
<evidence type="ECO:0008006" key="4">
    <source>
        <dbReference type="Google" id="ProtNLM"/>
    </source>
</evidence>
<organism evidence="2 3">
    <name type="scientific">Flavobacterium sediminis</name>
    <dbReference type="NCBI Taxonomy" id="2201181"/>
    <lineage>
        <taxon>Bacteria</taxon>
        <taxon>Pseudomonadati</taxon>
        <taxon>Bacteroidota</taxon>
        <taxon>Flavobacteriia</taxon>
        <taxon>Flavobacteriales</taxon>
        <taxon>Flavobacteriaceae</taxon>
        <taxon>Flavobacterium</taxon>
    </lineage>
</organism>
<dbReference type="InterPro" id="IPR020018">
    <property type="entry name" value="Motility-assoc_lipoprot_GldH"/>
</dbReference>
<feature type="signal peptide" evidence="1">
    <location>
        <begin position="1"/>
        <end position="19"/>
    </location>
</feature>
<dbReference type="Proteomes" id="UP000245429">
    <property type="component" value="Chromosome"/>
</dbReference>
<dbReference type="OrthoDB" id="1366051at2"/>
<name>A0A2U8QR66_9FLAO</name>
<gene>
    <name evidence="2" type="ORF">DI487_01185</name>
</gene>
<evidence type="ECO:0000256" key="1">
    <source>
        <dbReference type="SAM" id="SignalP"/>
    </source>
</evidence>
<dbReference type="PROSITE" id="PS51257">
    <property type="entry name" value="PROKAR_LIPOPROTEIN"/>
    <property type="match status" value="1"/>
</dbReference>